<name>A0ACB8SNS5_9AGAM</name>
<evidence type="ECO:0000313" key="1">
    <source>
        <dbReference type="EMBL" id="KAI0057852.1"/>
    </source>
</evidence>
<evidence type="ECO:0000313" key="2">
    <source>
        <dbReference type="Proteomes" id="UP000814140"/>
    </source>
</evidence>
<reference evidence="1" key="2">
    <citation type="journal article" date="2022" name="New Phytol.">
        <title>Evolutionary transition to the ectomycorrhizal habit in the genomes of a hyperdiverse lineage of mushroom-forming fungi.</title>
        <authorList>
            <person name="Looney B."/>
            <person name="Miyauchi S."/>
            <person name="Morin E."/>
            <person name="Drula E."/>
            <person name="Courty P.E."/>
            <person name="Kohler A."/>
            <person name="Kuo A."/>
            <person name="LaButti K."/>
            <person name="Pangilinan J."/>
            <person name="Lipzen A."/>
            <person name="Riley R."/>
            <person name="Andreopoulos W."/>
            <person name="He G."/>
            <person name="Johnson J."/>
            <person name="Nolan M."/>
            <person name="Tritt A."/>
            <person name="Barry K.W."/>
            <person name="Grigoriev I.V."/>
            <person name="Nagy L.G."/>
            <person name="Hibbett D."/>
            <person name="Henrissat B."/>
            <person name="Matheny P.B."/>
            <person name="Labbe J."/>
            <person name="Martin F.M."/>
        </authorList>
    </citation>
    <scope>NUCLEOTIDE SEQUENCE</scope>
    <source>
        <strain evidence="1">HHB10654</strain>
    </source>
</reference>
<sequence length="659" mass="73180">MYSCYARIFCLLSTTMWFPRVSLPGLAAQVPFLSSSPPTVDQAYAQSPVARNVFAFQDGNDTLTPKDLIELARPGVGIANTAGDLVLVPVSKRSFEDKRSGSFLPCEPPSNPQASLSKSSYPVAGKHSGLIHARSATSSLYVIALTSTAETLDAEPGILLGIFPTGTVSNVRYASKAGFLVFSDDVYADGSLTRALGYLARPQTALALHSFTVQFDRNQHGHWQFGGHFVNVLKDAGHHTPVEPFGGIDDFDVSEMYIVYTTKDPKLPEAWHTKKNIYLVDFSGNESPRELTSGRQGATHNPVFNKQGDMLAWLELDEDGYESDRSKVVIYDLKKNVRYTLTQSWDSKGISVRLQFSADSSFLYLTAGDFSRIKVFVLRLPETPDVSTTHPDFPPSYTNPQPLTNEGFASRVQALPNGRVLFTRSSRLGPNDVFILRGLGLPQVALSRTQEPVLWHGAREQVTRFTAEYLQTKGLGLSEDFFFERAEGNSVHGYVLKPKGPQDVWGDQWSVRMNPAIFAQQGYFAVMINHAGSSTFGQAFTDAIIKDYGGRPFVDIQKGWEHVLRKYPGNQDRAVATGGSWGGYAINWIQGHPEYNFKFKALLNHDFGGVPWEPKTWDLLREHNPAEIVHKWSTPQLVMYGSKDYRVPETEAMAAFHTL</sequence>
<accession>A0ACB8SNS5</accession>
<comment type="caution">
    <text evidence="1">The sequence shown here is derived from an EMBL/GenBank/DDBJ whole genome shotgun (WGS) entry which is preliminary data.</text>
</comment>
<reference evidence="1" key="1">
    <citation type="submission" date="2021-03" db="EMBL/GenBank/DDBJ databases">
        <authorList>
            <consortium name="DOE Joint Genome Institute"/>
            <person name="Ahrendt S."/>
            <person name="Looney B.P."/>
            <person name="Miyauchi S."/>
            <person name="Morin E."/>
            <person name="Drula E."/>
            <person name="Courty P.E."/>
            <person name="Chicoki N."/>
            <person name="Fauchery L."/>
            <person name="Kohler A."/>
            <person name="Kuo A."/>
            <person name="Labutti K."/>
            <person name="Pangilinan J."/>
            <person name="Lipzen A."/>
            <person name="Riley R."/>
            <person name="Andreopoulos W."/>
            <person name="He G."/>
            <person name="Johnson J."/>
            <person name="Barry K.W."/>
            <person name="Grigoriev I.V."/>
            <person name="Nagy L."/>
            <person name="Hibbett D."/>
            <person name="Henrissat B."/>
            <person name="Matheny P.B."/>
            <person name="Labbe J."/>
            <person name="Martin F."/>
        </authorList>
    </citation>
    <scope>NUCLEOTIDE SEQUENCE</scope>
    <source>
        <strain evidence="1">HHB10654</strain>
    </source>
</reference>
<proteinExistence type="predicted"/>
<keyword evidence="2" id="KW-1185">Reference proteome</keyword>
<organism evidence="1 2">
    <name type="scientific">Artomyces pyxidatus</name>
    <dbReference type="NCBI Taxonomy" id="48021"/>
    <lineage>
        <taxon>Eukaryota</taxon>
        <taxon>Fungi</taxon>
        <taxon>Dikarya</taxon>
        <taxon>Basidiomycota</taxon>
        <taxon>Agaricomycotina</taxon>
        <taxon>Agaricomycetes</taxon>
        <taxon>Russulales</taxon>
        <taxon>Auriscalpiaceae</taxon>
        <taxon>Artomyces</taxon>
    </lineage>
</organism>
<dbReference type="EMBL" id="MU277242">
    <property type="protein sequence ID" value="KAI0057852.1"/>
    <property type="molecule type" value="Genomic_DNA"/>
</dbReference>
<dbReference type="Proteomes" id="UP000814140">
    <property type="component" value="Unassembled WGS sequence"/>
</dbReference>
<protein>
    <submittedName>
        <fullName evidence="1">Uncharacterized protein</fullName>
    </submittedName>
</protein>
<gene>
    <name evidence="1" type="ORF">BV25DRAFT_1919874</name>
</gene>